<feature type="signal peptide" evidence="5">
    <location>
        <begin position="1"/>
        <end position="17"/>
    </location>
</feature>
<dbReference type="PANTHER" id="PTHR32444">
    <property type="entry name" value="BULB-TYPE LECTIN DOMAIN-CONTAINING PROTEIN"/>
    <property type="match status" value="1"/>
</dbReference>
<proteinExistence type="predicted"/>
<keyword evidence="3" id="KW-1015">Disulfide bond</keyword>
<keyword evidence="4" id="KW-0325">Glycoprotein</keyword>
<gene>
    <name evidence="8" type="ORF">ERUC_LOCUS10526</name>
</gene>
<evidence type="ECO:0000256" key="1">
    <source>
        <dbReference type="ARBA" id="ARBA00022471"/>
    </source>
</evidence>
<dbReference type="InterPro" id="IPR000858">
    <property type="entry name" value="S_locus_glycoprot_dom"/>
</dbReference>
<dbReference type="InterPro" id="IPR001480">
    <property type="entry name" value="Bulb-type_lectin_dom"/>
</dbReference>
<dbReference type="PANTHER" id="PTHR32444:SF89">
    <property type="entry name" value="S GLYCOPROTEIN"/>
    <property type="match status" value="1"/>
</dbReference>
<name>A0ABC8JFR3_ERUVS</name>
<dbReference type="InterPro" id="IPR036426">
    <property type="entry name" value="Bulb-type_lectin_dom_sf"/>
</dbReference>
<evidence type="ECO:0000256" key="4">
    <source>
        <dbReference type="ARBA" id="ARBA00023180"/>
    </source>
</evidence>
<dbReference type="EMBL" id="CAKOAT010103044">
    <property type="protein sequence ID" value="CAH8325925.1"/>
    <property type="molecule type" value="Genomic_DNA"/>
</dbReference>
<dbReference type="GO" id="GO:0060320">
    <property type="term" value="P:rejection of self pollen"/>
    <property type="evidence" value="ECO:0007669"/>
    <property type="project" value="UniProtKB-KW"/>
</dbReference>
<keyword evidence="1" id="KW-0713">Self-incompatibility</keyword>
<keyword evidence="9" id="KW-1185">Reference proteome</keyword>
<evidence type="ECO:0000259" key="7">
    <source>
        <dbReference type="PROSITE" id="PS50948"/>
    </source>
</evidence>
<feature type="chain" id="PRO_5044870298" evidence="5">
    <location>
        <begin position="18"/>
        <end position="368"/>
    </location>
</feature>
<comment type="caution">
    <text evidence="8">The sequence shown here is derived from an EMBL/GenBank/DDBJ whole genome shotgun (WGS) entry which is preliminary data.</text>
</comment>
<organism evidence="8 9">
    <name type="scientific">Eruca vesicaria subsp. sativa</name>
    <name type="common">Garden rocket</name>
    <name type="synonym">Eruca sativa</name>
    <dbReference type="NCBI Taxonomy" id="29727"/>
    <lineage>
        <taxon>Eukaryota</taxon>
        <taxon>Viridiplantae</taxon>
        <taxon>Streptophyta</taxon>
        <taxon>Embryophyta</taxon>
        <taxon>Tracheophyta</taxon>
        <taxon>Spermatophyta</taxon>
        <taxon>Magnoliopsida</taxon>
        <taxon>eudicotyledons</taxon>
        <taxon>Gunneridae</taxon>
        <taxon>Pentapetalae</taxon>
        <taxon>rosids</taxon>
        <taxon>malvids</taxon>
        <taxon>Brassicales</taxon>
        <taxon>Brassicaceae</taxon>
        <taxon>Brassiceae</taxon>
        <taxon>Eruca</taxon>
    </lineage>
</organism>
<evidence type="ECO:0000256" key="2">
    <source>
        <dbReference type="ARBA" id="ARBA00022729"/>
    </source>
</evidence>
<dbReference type="InterPro" id="IPR003609">
    <property type="entry name" value="Pan_app"/>
</dbReference>
<dbReference type="CDD" id="cd01098">
    <property type="entry name" value="PAN_AP_plant"/>
    <property type="match status" value="1"/>
</dbReference>
<evidence type="ECO:0000313" key="9">
    <source>
        <dbReference type="Proteomes" id="UP001642260"/>
    </source>
</evidence>
<dbReference type="PROSITE" id="PS50948">
    <property type="entry name" value="PAN"/>
    <property type="match status" value="1"/>
</dbReference>
<dbReference type="SUPFAM" id="SSF51110">
    <property type="entry name" value="alpha-D-mannose-specific plant lectins"/>
    <property type="match status" value="1"/>
</dbReference>
<feature type="domain" description="Apple" evidence="7">
    <location>
        <begin position="277"/>
        <end position="360"/>
    </location>
</feature>
<feature type="domain" description="Bulb-type lectin" evidence="6">
    <location>
        <begin position="14"/>
        <end position="135"/>
    </location>
</feature>
<dbReference type="Gene3D" id="2.90.10.10">
    <property type="entry name" value="Bulb-type lectin domain"/>
    <property type="match status" value="1"/>
</dbReference>
<dbReference type="AlphaFoldDB" id="A0ABC8JFR3"/>
<evidence type="ECO:0000313" key="8">
    <source>
        <dbReference type="EMBL" id="CAH8325925.1"/>
    </source>
</evidence>
<dbReference type="PROSITE" id="PS50927">
    <property type="entry name" value="BULB_LECTIN"/>
    <property type="match status" value="1"/>
</dbReference>
<keyword evidence="2 5" id="KW-0732">Signal</keyword>
<dbReference type="Pfam" id="PF00954">
    <property type="entry name" value="S_locus_glycop"/>
    <property type="match status" value="1"/>
</dbReference>
<dbReference type="CDD" id="cd00028">
    <property type="entry name" value="B_lectin"/>
    <property type="match status" value="1"/>
</dbReference>
<dbReference type="Pfam" id="PF08276">
    <property type="entry name" value="PAN_2"/>
    <property type="match status" value="1"/>
</dbReference>
<evidence type="ECO:0000256" key="5">
    <source>
        <dbReference type="SAM" id="SignalP"/>
    </source>
</evidence>
<evidence type="ECO:0000256" key="3">
    <source>
        <dbReference type="ARBA" id="ARBA00023157"/>
    </source>
</evidence>
<protein>
    <submittedName>
        <fullName evidence="8">Uncharacterized protein</fullName>
    </submittedName>
</protein>
<reference evidence="8 9" key="1">
    <citation type="submission" date="2022-03" db="EMBL/GenBank/DDBJ databases">
        <authorList>
            <person name="Macdonald S."/>
            <person name="Ahmed S."/>
            <person name="Newling K."/>
        </authorList>
    </citation>
    <scope>NUCLEOTIDE SEQUENCE [LARGE SCALE GENOMIC DNA]</scope>
</reference>
<dbReference type="Proteomes" id="UP001642260">
    <property type="component" value="Unassembled WGS sequence"/>
</dbReference>
<evidence type="ECO:0000259" key="6">
    <source>
        <dbReference type="PROSITE" id="PS50927"/>
    </source>
</evidence>
<dbReference type="Pfam" id="PF01453">
    <property type="entry name" value="B_lectin"/>
    <property type="match status" value="1"/>
</dbReference>
<sequence>MFRRLSFLVFIFTSALSLEILFSEDNETIVSPSSIFELGLFKDGTRWYLGIWFKGFPRKVVWTGNRESPLNSARGYIQISMSSGIQLFNESGYMTWKINLTRTAAADAPLTASLSDTGNLIVSYNNNNPNGILWQSFDEPGDVLLPGMDLGMGLSSGRFYYYRETAYQYYIWEFSTKMYRVDPIYYGTISLPRATTINYHATLTLLATGSLSLSEWTSEDTEWKEMLIAPSDTCDKYATCGANTNTYCSMNPLKSCECFPGFRPLRGNCVRKSPVTCSDDDGFQLLKNMKLPETDSWTILYEGVGLEECKERCLKTCNCTAFANTDMPISGWSCVMWTVSLADTRRYSTNRGQNLYVRVAGLAMAIRW</sequence>
<accession>A0ABC8JFR3</accession>
<dbReference type="SMART" id="SM00108">
    <property type="entry name" value="B_lectin"/>
    <property type="match status" value="1"/>
</dbReference>
<dbReference type="SMART" id="SM00473">
    <property type="entry name" value="PAN_AP"/>
    <property type="match status" value="1"/>
</dbReference>